<evidence type="ECO:0000256" key="1">
    <source>
        <dbReference type="ARBA" id="ARBA00005995"/>
    </source>
</evidence>
<dbReference type="STRING" id="420778.A0A1S8BJS8"/>
<dbReference type="Gene3D" id="3.50.50.60">
    <property type="entry name" value="FAD/NAD(P)-binding domain"/>
    <property type="match status" value="1"/>
</dbReference>
<feature type="domain" description="Amine oxidase" evidence="5">
    <location>
        <begin position="15"/>
        <end position="92"/>
    </location>
</feature>
<dbReference type="InterPro" id="IPR002937">
    <property type="entry name" value="Amino_oxidase"/>
</dbReference>
<dbReference type="OrthoDB" id="5046242at2759"/>
<evidence type="ECO:0000313" key="7">
    <source>
        <dbReference type="Proteomes" id="UP000190776"/>
    </source>
</evidence>
<name>A0A1S8BJS8_9PEZI</name>
<reference evidence="6 7" key="1">
    <citation type="submission" date="2017-01" db="EMBL/GenBank/DDBJ databases">
        <title>Draft genome sequence of Diplodia seriata F98.1, a fungal species involved in grapevine trunk diseases.</title>
        <authorList>
            <person name="Robert-Siegwald G."/>
            <person name="Vallet J."/>
            <person name="Abou-Mansour E."/>
            <person name="Xu J."/>
            <person name="Rey P."/>
            <person name="Bertsch C."/>
            <person name="Rego C."/>
            <person name="Larignon P."/>
            <person name="Fontaine F."/>
            <person name="Lebrun M.-H."/>
        </authorList>
    </citation>
    <scope>NUCLEOTIDE SEQUENCE [LARGE SCALE GENOMIC DNA]</scope>
    <source>
        <strain evidence="6 7">F98.1</strain>
    </source>
</reference>
<comment type="similarity">
    <text evidence="1">Belongs to the flavin monoamine oxidase family.</text>
</comment>
<proteinExistence type="inferred from homology"/>
<dbReference type="PANTHER" id="PTHR43563:SF14">
    <property type="entry name" value="AMINE OXIDASE"/>
    <property type="match status" value="1"/>
</dbReference>
<evidence type="ECO:0000256" key="3">
    <source>
        <dbReference type="ARBA" id="ARBA00048448"/>
    </source>
</evidence>
<dbReference type="SUPFAM" id="SSF51905">
    <property type="entry name" value="FAD/NAD(P)-binding domain"/>
    <property type="match status" value="1"/>
</dbReference>
<gene>
    <name evidence="6" type="ORF">BK809_0007847</name>
</gene>
<dbReference type="GO" id="GO:0097621">
    <property type="term" value="F:monoamine oxidase activity"/>
    <property type="evidence" value="ECO:0007669"/>
    <property type="project" value="UniProtKB-EC"/>
</dbReference>
<dbReference type="Proteomes" id="UP000190776">
    <property type="component" value="Unassembled WGS sequence"/>
</dbReference>
<dbReference type="AlphaFoldDB" id="A0A1S8BJS8"/>
<accession>A0A1S8BJS8</accession>
<dbReference type="EC" id="1.4.3.4" evidence="2"/>
<feature type="compositionally biased region" description="Pro residues" evidence="4">
    <location>
        <begin position="138"/>
        <end position="154"/>
    </location>
</feature>
<evidence type="ECO:0000256" key="2">
    <source>
        <dbReference type="ARBA" id="ARBA00012804"/>
    </source>
</evidence>
<evidence type="ECO:0000256" key="4">
    <source>
        <dbReference type="SAM" id="MobiDB-lite"/>
    </source>
</evidence>
<dbReference type="InterPro" id="IPR050703">
    <property type="entry name" value="Flavin_MAO"/>
</dbReference>
<organism evidence="6 7">
    <name type="scientific">Diplodia seriata</name>
    <dbReference type="NCBI Taxonomy" id="420778"/>
    <lineage>
        <taxon>Eukaryota</taxon>
        <taxon>Fungi</taxon>
        <taxon>Dikarya</taxon>
        <taxon>Ascomycota</taxon>
        <taxon>Pezizomycotina</taxon>
        <taxon>Dothideomycetes</taxon>
        <taxon>Dothideomycetes incertae sedis</taxon>
        <taxon>Botryosphaeriales</taxon>
        <taxon>Botryosphaeriaceae</taxon>
        <taxon>Diplodia</taxon>
    </lineage>
</organism>
<feature type="compositionally biased region" description="Low complexity" evidence="4">
    <location>
        <begin position="124"/>
        <end position="137"/>
    </location>
</feature>
<dbReference type="PANTHER" id="PTHR43563">
    <property type="entry name" value="AMINE OXIDASE"/>
    <property type="match status" value="1"/>
</dbReference>
<comment type="caution">
    <text evidence="6">The sequence shown here is derived from an EMBL/GenBank/DDBJ whole genome shotgun (WGS) entry which is preliminary data.</text>
</comment>
<sequence>MAAETVDVIIVGAGLSGLTAAREVQRAGYSCIVLEAEDRVGGMLLSVDQDSDSGNSKVAVDVGAAWLNDTTQSAIWGLVQRYGLTTETQDSEGELLREMEDGSIITGTEGNKKASSPTPPPPQTQTNPNSSPPTSSKPCPPSTQPSAPSSPPSTRPRRTPTRTPPPSTASPSRNSAPSTPRRRSYPSSSTPRRATSSAPRAPPSPRSGSSRTARRAAGCKT</sequence>
<evidence type="ECO:0000259" key="5">
    <source>
        <dbReference type="Pfam" id="PF01593"/>
    </source>
</evidence>
<feature type="region of interest" description="Disordered" evidence="4">
    <location>
        <begin position="106"/>
        <end position="221"/>
    </location>
</feature>
<evidence type="ECO:0000313" key="6">
    <source>
        <dbReference type="EMBL" id="OMP87757.1"/>
    </source>
</evidence>
<feature type="compositionally biased region" description="Low complexity" evidence="4">
    <location>
        <begin position="169"/>
        <end position="199"/>
    </location>
</feature>
<comment type="catalytic activity">
    <reaction evidence="3">
        <text>a secondary aliphatic amine + O2 + H2O = a primary amine + an aldehyde + H2O2</text>
        <dbReference type="Rhea" id="RHEA:26414"/>
        <dbReference type="ChEBI" id="CHEBI:15377"/>
        <dbReference type="ChEBI" id="CHEBI:15379"/>
        <dbReference type="ChEBI" id="CHEBI:16240"/>
        <dbReference type="ChEBI" id="CHEBI:17478"/>
        <dbReference type="ChEBI" id="CHEBI:58855"/>
        <dbReference type="ChEBI" id="CHEBI:65296"/>
        <dbReference type="EC" id="1.4.3.4"/>
    </reaction>
</comment>
<dbReference type="InterPro" id="IPR036188">
    <property type="entry name" value="FAD/NAD-bd_sf"/>
</dbReference>
<protein>
    <recommendedName>
        <fullName evidence="2">monoamine oxidase</fullName>
        <ecNumber evidence="2">1.4.3.4</ecNumber>
    </recommendedName>
</protein>
<dbReference type="EMBL" id="MSZU01000076">
    <property type="protein sequence ID" value="OMP87757.1"/>
    <property type="molecule type" value="Genomic_DNA"/>
</dbReference>
<dbReference type="Pfam" id="PF01593">
    <property type="entry name" value="Amino_oxidase"/>
    <property type="match status" value="1"/>
</dbReference>